<gene>
    <name evidence="2" type="primary">Necator_chrX.g21597</name>
    <name evidence="2" type="ORF">RB195_021436</name>
</gene>
<protein>
    <submittedName>
        <fullName evidence="2">Uncharacterized protein</fullName>
    </submittedName>
</protein>
<evidence type="ECO:0000256" key="1">
    <source>
        <dbReference type="SAM" id="MobiDB-lite"/>
    </source>
</evidence>
<feature type="region of interest" description="Disordered" evidence="1">
    <location>
        <begin position="72"/>
        <end position="94"/>
    </location>
</feature>
<proteinExistence type="predicted"/>
<evidence type="ECO:0000313" key="3">
    <source>
        <dbReference type="Proteomes" id="UP001303046"/>
    </source>
</evidence>
<reference evidence="2 3" key="1">
    <citation type="submission" date="2023-08" db="EMBL/GenBank/DDBJ databases">
        <title>A Necator americanus chromosomal reference genome.</title>
        <authorList>
            <person name="Ilik V."/>
            <person name="Petrzelkova K.J."/>
            <person name="Pardy F."/>
            <person name="Fuh T."/>
            <person name="Niatou-Singa F.S."/>
            <person name="Gouil Q."/>
            <person name="Baker L."/>
            <person name="Ritchie M.E."/>
            <person name="Jex A.R."/>
            <person name="Gazzola D."/>
            <person name="Li H."/>
            <person name="Toshio Fujiwara R."/>
            <person name="Zhan B."/>
            <person name="Aroian R.V."/>
            <person name="Pafco B."/>
            <person name="Schwarz E.M."/>
        </authorList>
    </citation>
    <scope>NUCLEOTIDE SEQUENCE [LARGE SCALE GENOMIC DNA]</scope>
    <source>
        <strain evidence="2 3">Aroian</strain>
        <tissue evidence="2">Whole animal</tissue>
    </source>
</reference>
<organism evidence="2 3">
    <name type="scientific">Necator americanus</name>
    <name type="common">Human hookworm</name>
    <dbReference type="NCBI Taxonomy" id="51031"/>
    <lineage>
        <taxon>Eukaryota</taxon>
        <taxon>Metazoa</taxon>
        <taxon>Ecdysozoa</taxon>
        <taxon>Nematoda</taxon>
        <taxon>Chromadorea</taxon>
        <taxon>Rhabditida</taxon>
        <taxon>Rhabditina</taxon>
        <taxon>Rhabditomorpha</taxon>
        <taxon>Strongyloidea</taxon>
        <taxon>Ancylostomatidae</taxon>
        <taxon>Bunostominae</taxon>
        <taxon>Necator</taxon>
    </lineage>
</organism>
<sequence>MQVCFFLTACKSELLESTNFWKSFSAKSDSQLAKGLTNEAESSSPTRSTSVVSPLKCGAGHCREGAPGLFSSLTPSEDVGASGAFRPVLCGTSL</sequence>
<evidence type="ECO:0000313" key="2">
    <source>
        <dbReference type="EMBL" id="KAK6759865.1"/>
    </source>
</evidence>
<name>A0ABR1EB79_NECAM</name>
<dbReference type="Proteomes" id="UP001303046">
    <property type="component" value="Unassembled WGS sequence"/>
</dbReference>
<accession>A0ABR1EB79</accession>
<dbReference type="EMBL" id="JAVFWL010000006">
    <property type="protein sequence ID" value="KAK6759865.1"/>
    <property type="molecule type" value="Genomic_DNA"/>
</dbReference>
<keyword evidence="3" id="KW-1185">Reference proteome</keyword>
<comment type="caution">
    <text evidence="2">The sequence shown here is derived from an EMBL/GenBank/DDBJ whole genome shotgun (WGS) entry which is preliminary data.</text>
</comment>